<feature type="non-terminal residue" evidence="1">
    <location>
        <position position="1"/>
    </location>
</feature>
<evidence type="ECO:0008006" key="3">
    <source>
        <dbReference type="Google" id="ProtNLM"/>
    </source>
</evidence>
<gene>
    <name evidence="1" type="ORF">CR513_44888</name>
</gene>
<dbReference type="AlphaFoldDB" id="A0A371FAC6"/>
<accession>A0A371FAC6</accession>
<proteinExistence type="predicted"/>
<dbReference type="OrthoDB" id="1741911at2759"/>
<reference evidence="1" key="1">
    <citation type="submission" date="2018-05" db="EMBL/GenBank/DDBJ databases">
        <title>Draft genome of Mucuna pruriens seed.</title>
        <authorList>
            <person name="Nnadi N.E."/>
            <person name="Vos R."/>
            <person name="Hasami M.H."/>
            <person name="Devisetty U.K."/>
            <person name="Aguiy J.C."/>
        </authorList>
    </citation>
    <scope>NUCLEOTIDE SEQUENCE [LARGE SCALE GENOMIC DNA]</scope>
    <source>
        <strain evidence="1">JCA_2017</strain>
    </source>
</reference>
<evidence type="ECO:0000313" key="2">
    <source>
        <dbReference type="Proteomes" id="UP000257109"/>
    </source>
</evidence>
<sequence>MLSKLASTQKSGFNRKHSIGQPLRKWKFFCLASTTMWMDPIVDYLWKDEVSAYPQKAKKLRREASKWLDLEEARYSMKEVHEGVCGTHIGGRALTSKIASAGYYWLTLKKVAQNL</sequence>
<organism evidence="1 2">
    <name type="scientific">Mucuna pruriens</name>
    <name type="common">Velvet bean</name>
    <name type="synonym">Dolichos pruriens</name>
    <dbReference type="NCBI Taxonomy" id="157652"/>
    <lineage>
        <taxon>Eukaryota</taxon>
        <taxon>Viridiplantae</taxon>
        <taxon>Streptophyta</taxon>
        <taxon>Embryophyta</taxon>
        <taxon>Tracheophyta</taxon>
        <taxon>Spermatophyta</taxon>
        <taxon>Magnoliopsida</taxon>
        <taxon>eudicotyledons</taxon>
        <taxon>Gunneridae</taxon>
        <taxon>Pentapetalae</taxon>
        <taxon>rosids</taxon>
        <taxon>fabids</taxon>
        <taxon>Fabales</taxon>
        <taxon>Fabaceae</taxon>
        <taxon>Papilionoideae</taxon>
        <taxon>50 kb inversion clade</taxon>
        <taxon>NPAAA clade</taxon>
        <taxon>indigoferoid/millettioid clade</taxon>
        <taxon>Phaseoleae</taxon>
        <taxon>Mucuna</taxon>
    </lineage>
</organism>
<keyword evidence="2" id="KW-1185">Reference proteome</keyword>
<name>A0A371FAC6_MUCPR</name>
<dbReference type="Proteomes" id="UP000257109">
    <property type="component" value="Unassembled WGS sequence"/>
</dbReference>
<evidence type="ECO:0000313" key="1">
    <source>
        <dbReference type="EMBL" id="RDX75247.1"/>
    </source>
</evidence>
<protein>
    <recommendedName>
        <fullName evidence="3">Integrase zinc-binding domain-containing protein</fullName>
    </recommendedName>
</protein>
<dbReference type="EMBL" id="QJKJ01009889">
    <property type="protein sequence ID" value="RDX75247.1"/>
    <property type="molecule type" value="Genomic_DNA"/>
</dbReference>
<comment type="caution">
    <text evidence="1">The sequence shown here is derived from an EMBL/GenBank/DDBJ whole genome shotgun (WGS) entry which is preliminary data.</text>
</comment>